<dbReference type="Proteomes" id="UP001152888">
    <property type="component" value="Unassembled WGS sequence"/>
</dbReference>
<evidence type="ECO:0000313" key="1">
    <source>
        <dbReference type="EMBL" id="CAH1978120.1"/>
    </source>
</evidence>
<evidence type="ECO:0000313" key="2">
    <source>
        <dbReference type="Proteomes" id="UP001152888"/>
    </source>
</evidence>
<dbReference type="OrthoDB" id="6765889at2759"/>
<keyword evidence="2" id="KW-1185">Reference proteome</keyword>
<sequence length="107" mass="12436">MLIELYRVPLKSRRWYLRIFGWLIDLAAVNGKWLVYRRESGKNKPCLKVFRTMIAEGLLALKKNPSSLENVPSKKKAVIPGPVEDFRYDEIGHFPIYANKESSKVLE</sequence>
<protein>
    <recommendedName>
        <fullName evidence="3">PiggyBac transposable element-derived protein domain-containing protein</fullName>
    </recommendedName>
</protein>
<gene>
    <name evidence="1" type="ORF">ACAOBT_LOCUS13083</name>
</gene>
<dbReference type="AlphaFoldDB" id="A0A9P0KNB2"/>
<proteinExistence type="predicted"/>
<dbReference type="PANTHER" id="PTHR47272">
    <property type="entry name" value="DDE_TNP_1_7 DOMAIN-CONTAINING PROTEIN"/>
    <property type="match status" value="1"/>
</dbReference>
<dbReference type="PANTHER" id="PTHR47272:SF1">
    <property type="entry name" value="PIGGYBAC TRANSPOSABLE ELEMENT-DERIVED PROTEIN 3-LIKE"/>
    <property type="match status" value="1"/>
</dbReference>
<comment type="caution">
    <text evidence="1">The sequence shown here is derived from an EMBL/GenBank/DDBJ whole genome shotgun (WGS) entry which is preliminary data.</text>
</comment>
<organism evidence="1 2">
    <name type="scientific">Acanthoscelides obtectus</name>
    <name type="common">Bean weevil</name>
    <name type="synonym">Bruchus obtectus</name>
    <dbReference type="NCBI Taxonomy" id="200917"/>
    <lineage>
        <taxon>Eukaryota</taxon>
        <taxon>Metazoa</taxon>
        <taxon>Ecdysozoa</taxon>
        <taxon>Arthropoda</taxon>
        <taxon>Hexapoda</taxon>
        <taxon>Insecta</taxon>
        <taxon>Pterygota</taxon>
        <taxon>Neoptera</taxon>
        <taxon>Endopterygota</taxon>
        <taxon>Coleoptera</taxon>
        <taxon>Polyphaga</taxon>
        <taxon>Cucujiformia</taxon>
        <taxon>Chrysomeloidea</taxon>
        <taxon>Chrysomelidae</taxon>
        <taxon>Bruchinae</taxon>
        <taxon>Bruchini</taxon>
        <taxon>Acanthoscelides</taxon>
    </lineage>
</organism>
<dbReference type="EMBL" id="CAKOFQ010006870">
    <property type="protein sequence ID" value="CAH1978120.1"/>
    <property type="molecule type" value="Genomic_DNA"/>
</dbReference>
<reference evidence="1" key="1">
    <citation type="submission" date="2022-03" db="EMBL/GenBank/DDBJ databases">
        <authorList>
            <person name="Sayadi A."/>
        </authorList>
    </citation>
    <scope>NUCLEOTIDE SEQUENCE</scope>
</reference>
<name>A0A9P0KNB2_ACAOB</name>
<evidence type="ECO:0008006" key="3">
    <source>
        <dbReference type="Google" id="ProtNLM"/>
    </source>
</evidence>
<accession>A0A9P0KNB2</accession>